<keyword evidence="2" id="KW-1185">Reference proteome</keyword>
<dbReference type="EMBL" id="CAJJDN010000001">
    <property type="protein sequence ID" value="CAD8045625.1"/>
    <property type="molecule type" value="Genomic_DNA"/>
</dbReference>
<organism evidence="1 2">
    <name type="scientific">Paramecium sonneborni</name>
    <dbReference type="NCBI Taxonomy" id="65129"/>
    <lineage>
        <taxon>Eukaryota</taxon>
        <taxon>Sar</taxon>
        <taxon>Alveolata</taxon>
        <taxon>Ciliophora</taxon>
        <taxon>Intramacronucleata</taxon>
        <taxon>Oligohymenophorea</taxon>
        <taxon>Peniculida</taxon>
        <taxon>Parameciidae</taxon>
        <taxon>Paramecium</taxon>
    </lineage>
</organism>
<protein>
    <submittedName>
        <fullName evidence="1">Uncharacterized protein</fullName>
    </submittedName>
</protein>
<reference evidence="1" key="1">
    <citation type="submission" date="2021-01" db="EMBL/GenBank/DDBJ databases">
        <authorList>
            <consortium name="Genoscope - CEA"/>
            <person name="William W."/>
        </authorList>
    </citation>
    <scope>NUCLEOTIDE SEQUENCE</scope>
</reference>
<gene>
    <name evidence="1" type="ORF">PSON_ATCC_30995.1.T0010148</name>
</gene>
<dbReference type="Proteomes" id="UP000692954">
    <property type="component" value="Unassembled WGS sequence"/>
</dbReference>
<name>A0A8S1JUD5_9CILI</name>
<proteinExistence type="predicted"/>
<accession>A0A8S1JUD5</accession>
<evidence type="ECO:0000313" key="2">
    <source>
        <dbReference type="Proteomes" id="UP000692954"/>
    </source>
</evidence>
<dbReference type="AlphaFoldDB" id="A0A8S1JUD5"/>
<sequence>MIKKFILIYTIMKRRIANIGEPNEEEYENSKKQFQKLTHLAENWVDRNKIENEKSRKEQIEINSKYKILNDEKCLIFINLINYKRSKNLKNNMKKYKEIKFSLNDLKDPSNCVKNSFIQEIEI</sequence>
<comment type="caution">
    <text evidence="1">The sequence shown here is derived from an EMBL/GenBank/DDBJ whole genome shotgun (WGS) entry which is preliminary data.</text>
</comment>
<evidence type="ECO:0000313" key="1">
    <source>
        <dbReference type="EMBL" id="CAD8045625.1"/>
    </source>
</evidence>